<feature type="region of interest" description="Disordered" evidence="1">
    <location>
        <begin position="330"/>
        <end position="354"/>
    </location>
</feature>
<evidence type="ECO:0000256" key="1">
    <source>
        <dbReference type="SAM" id="MobiDB-lite"/>
    </source>
</evidence>
<proteinExistence type="predicted"/>
<evidence type="ECO:0000313" key="3">
    <source>
        <dbReference type="EMBL" id="KAG9444971.1"/>
    </source>
</evidence>
<dbReference type="PANTHER" id="PTHR35311:SF1">
    <property type="entry name" value="PROTEIN EMBRYO DEFECTIVE 1674"/>
    <property type="match status" value="1"/>
</dbReference>
<protein>
    <recommendedName>
        <fullName evidence="2">SANTA domain-containing protein</fullName>
    </recommendedName>
</protein>
<dbReference type="Pfam" id="PF09133">
    <property type="entry name" value="SANTA"/>
    <property type="match status" value="1"/>
</dbReference>
<dbReference type="AlphaFoldDB" id="A0AAV7EAV3"/>
<evidence type="ECO:0000259" key="2">
    <source>
        <dbReference type="Pfam" id="PF09133"/>
    </source>
</evidence>
<dbReference type="PANTHER" id="PTHR35311">
    <property type="entry name" value="KINETOCHORE-ASSOCIATED PROTEIN KNL-2 HOMOLOG"/>
    <property type="match status" value="1"/>
</dbReference>
<organism evidence="3 4">
    <name type="scientific">Aristolochia fimbriata</name>
    <name type="common">White veined hardy Dutchman's pipe vine</name>
    <dbReference type="NCBI Taxonomy" id="158543"/>
    <lineage>
        <taxon>Eukaryota</taxon>
        <taxon>Viridiplantae</taxon>
        <taxon>Streptophyta</taxon>
        <taxon>Embryophyta</taxon>
        <taxon>Tracheophyta</taxon>
        <taxon>Spermatophyta</taxon>
        <taxon>Magnoliopsida</taxon>
        <taxon>Magnoliidae</taxon>
        <taxon>Piperales</taxon>
        <taxon>Aristolochiaceae</taxon>
        <taxon>Aristolochia</taxon>
    </lineage>
</organism>
<dbReference type="EMBL" id="JAINDJ010000006">
    <property type="protein sequence ID" value="KAG9444971.1"/>
    <property type="molecule type" value="Genomic_DNA"/>
</dbReference>
<dbReference type="InterPro" id="IPR015216">
    <property type="entry name" value="SANTA"/>
</dbReference>
<reference evidence="3 4" key="1">
    <citation type="submission" date="2021-07" db="EMBL/GenBank/DDBJ databases">
        <title>The Aristolochia fimbriata genome: insights into angiosperm evolution, floral development and chemical biosynthesis.</title>
        <authorList>
            <person name="Jiao Y."/>
        </authorList>
    </citation>
    <scope>NUCLEOTIDE SEQUENCE [LARGE SCALE GENOMIC DNA]</scope>
    <source>
        <strain evidence="3">IBCAS-2021</strain>
        <tissue evidence="3">Leaf</tissue>
    </source>
</reference>
<dbReference type="InterPro" id="IPR053090">
    <property type="entry name" value="Centromere_KNL-2_homolog"/>
</dbReference>
<name>A0AAV7EAV3_ARIFI</name>
<dbReference type="Proteomes" id="UP000825729">
    <property type="component" value="Unassembled WGS sequence"/>
</dbReference>
<feature type="compositionally biased region" description="Low complexity" evidence="1">
    <location>
        <begin position="343"/>
        <end position="353"/>
    </location>
</feature>
<evidence type="ECO:0000313" key="4">
    <source>
        <dbReference type="Proteomes" id="UP000825729"/>
    </source>
</evidence>
<accession>A0AAV7EAV3</accession>
<feature type="domain" description="SANTA" evidence="2">
    <location>
        <begin position="50"/>
        <end position="142"/>
    </location>
</feature>
<feature type="compositionally biased region" description="Basic and acidic residues" evidence="1">
    <location>
        <begin position="247"/>
        <end position="258"/>
    </location>
</feature>
<sequence>MQEVFESKEQVPLATPSVKTTPSCCTSRSLGASGETPFSVSASRSHPKRVFLYDWWLIKAETSRGSKELGVGGMAWTGLKARRIFHSSAIVKRHDSWNLETADGIMVTIHGLINRSHTYQNGYSAEVCCIFQTGFPFNWDTYANDHVIEDVAGRSPRKVSSFEALCKIPTTKYVQDLSGHVLQKCGDRKDQNLISSYPSTEKEVIVRSETNLSCMDGRKLVTGDTENCCSNSFTEQERKSFIELKSREGVHPERHSESINEGSKVNPSPGEVICKESQNLKSWSLRSRKVVCVQSISKDGSRVIKRSRSAGTLGKDLKSKPVDDEKNVIASEGEKGNCMVGASTSQTRRSSSRLQKFKDEAKNNLTTIAALEKVKSEIITTATSPNIRSPLWHNHVVEVKQEIANTRGVLGTPMTTSREKHSSFSPSESLNWRRSRSGRLIAPKQAVWLNQRVVYEQDGRIIGVETGHMESPSGIRKRKGRN</sequence>
<feature type="region of interest" description="Disordered" evidence="1">
    <location>
        <begin position="411"/>
        <end position="430"/>
    </location>
</feature>
<feature type="region of interest" description="Disordered" evidence="1">
    <location>
        <begin position="247"/>
        <end position="270"/>
    </location>
</feature>
<gene>
    <name evidence="3" type="ORF">H6P81_016311</name>
</gene>
<comment type="caution">
    <text evidence="3">The sequence shown here is derived from an EMBL/GenBank/DDBJ whole genome shotgun (WGS) entry which is preliminary data.</text>
</comment>
<keyword evidence="4" id="KW-1185">Reference proteome</keyword>